<keyword evidence="2" id="KW-1185">Reference proteome</keyword>
<gene>
    <name evidence="1" type="ORF">CLV74_101171</name>
</gene>
<dbReference type="Proteomes" id="UP000238392">
    <property type="component" value="Unassembled WGS sequence"/>
</dbReference>
<comment type="caution">
    <text evidence="1">The sequence shown here is derived from an EMBL/GenBank/DDBJ whole genome shotgun (WGS) entry which is preliminary data.</text>
</comment>
<sequence length="106" mass="11475">MPQADLYVTADQNIPGAEMLAAIEDVIAGFDSGAGACKGRLHVIEVYHHSHVLLRLSMLPKDYRDGDYAKELGKRLAEAIRPCGVSPCAMGVNITFDLVNYTSTPL</sequence>
<evidence type="ECO:0000313" key="1">
    <source>
        <dbReference type="EMBL" id="PRY94041.1"/>
    </source>
</evidence>
<evidence type="ECO:0008006" key="3">
    <source>
        <dbReference type="Google" id="ProtNLM"/>
    </source>
</evidence>
<proteinExistence type="predicted"/>
<dbReference type="RefSeq" id="WP_106262321.1">
    <property type="nucleotide sequence ID" value="NZ_PVTQ01000001.1"/>
</dbReference>
<dbReference type="EMBL" id="PVTQ01000001">
    <property type="protein sequence ID" value="PRY94041.1"/>
    <property type="molecule type" value="Genomic_DNA"/>
</dbReference>
<accession>A0A2T0X530</accession>
<evidence type="ECO:0000313" key="2">
    <source>
        <dbReference type="Proteomes" id="UP000238392"/>
    </source>
</evidence>
<reference evidence="1 2" key="1">
    <citation type="submission" date="2018-03" db="EMBL/GenBank/DDBJ databases">
        <title>Genomic Encyclopedia of Archaeal and Bacterial Type Strains, Phase II (KMG-II): from individual species to whole genera.</title>
        <authorList>
            <person name="Goeker M."/>
        </authorList>
    </citation>
    <scope>NUCLEOTIDE SEQUENCE [LARGE SCALE GENOMIC DNA]</scope>
    <source>
        <strain evidence="1 2">DSM 100212</strain>
    </source>
</reference>
<name>A0A2T0X530_9RHOB</name>
<protein>
    <recommendedName>
        <fullName evidence="3">5-carboxymethyl-2-hydroxymuconate isomerase</fullName>
    </recommendedName>
</protein>
<dbReference type="OrthoDB" id="7665722at2"/>
<organism evidence="1 2">
    <name type="scientific">Donghicola tyrosinivorans</name>
    <dbReference type="NCBI Taxonomy" id="1652492"/>
    <lineage>
        <taxon>Bacteria</taxon>
        <taxon>Pseudomonadati</taxon>
        <taxon>Pseudomonadota</taxon>
        <taxon>Alphaproteobacteria</taxon>
        <taxon>Rhodobacterales</taxon>
        <taxon>Roseobacteraceae</taxon>
        <taxon>Donghicola</taxon>
    </lineage>
</organism>
<dbReference type="AlphaFoldDB" id="A0A2T0X530"/>